<sequence>MNQPSVHQLYSYSKLDKLGEGSYGHVYKGVHIQTGKVVALKIIDLDTADDDVDAIQREVAFLTQLRDGPNITEYYGCYLDGPRVWIAMEYAQGGSILSLMKASPKARLEEKYAVVVVREVLIGLSYLHKSAVIHRDIKAANILITATGKVMLCDFGVSALLATSSSKRNTLVGTPYWMAPEVAQSAAYDTKADIWSLGIMIYEMIKGEPPNAHIMPFKLVQMIPKLKPPRLVEGEGSKELRDFLPLCVTESPSDTVGGRASESEMGQRRF</sequence>
<evidence type="ECO:0000313" key="1">
    <source>
        <dbReference type="EMBL" id="KAI0054969.1"/>
    </source>
</evidence>
<protein>
    <submittedName>
        <fullName evidence="1">Kinase-like protein</fullName>
    </submittedName>
</protein>
<dbReference type="EMBL" id="MU277324">
    <property type="protein sequence ID" value="KAI0054969.1"/>
    <property type="molecule type" value="Genomic_DNA"/>
</dbReference>
<evidence type="ECO:0000313" key="2">
    <source>
        <dbReference type="Proteomes" id="UP000814140"/>
    </source>
</evidence>
<dbReference type="Proteomes" id="UP000814140">
    <property type="component" value="Unassembled WGS sequence"/>
</dbReference>
<keyword evidence="2" id="KW-1185">Reference proteome</keyword>
<name>A0ACB8SEJ7_9AGAM</name>
<reference evidence="1" key="2">
    <citation type="journal article" date="2022" name="New Phytol.">
        <title>Evolutionary transition to the ectomycorrhizal habit in the genomes of a hyperdiverse lineage of mushroom-forming fungi.</title>
        <authorList>
            <person name="Looney B."/>
            <person name="Miyauchi S."/>
            <person name="Morin E."/>
            <person name="Drula E."/>
            <person name="Courty P.E."/>
            <person name="Kohler A."/>
            <person name="Kuo A."/>
            <person name="LaButti K."/>
            <person name="Pangilinan J."/>
            <person name="Lipzen A."/>
            <person name="Riley R."/>
            <person name="Andreopoulos W."/>
            <person name="He G."/>
            <person name="Johnson J."/>
            <person name="Nolan M."/>
            <person name="Tritt A."/>
            <person name="Barry K.W."/>
            <person name="Grigoriev I.V."/>
            <person name="Nagy L.G."/>
            <person name="Hibbett D."/>
            <person name="Henrissat B."/>
            <person name="Matheny P.B."/>
            <person name="Labbe J."/>
            <person name="Martin F.M."/>
        </authorList>
    </citation>
    <scope>NUCLEOTIDE SEQUENCE</scope>
    <source>
        <strain evidence="1">HHB10654</strain>
    </source>
</reference>
<organism evidence="1 2">
    <name type="scientific">Artomyces pyxidatus</name>
    <dbReference type="NCBI Taxonomy" id="48021"/>
    <lineage>
        <taxon>Eukaryota</taxon>
        <taxon>Fungi</taxon>
        <taxon>Dikarya</taxon>
        <taxon>Basidiomycota</taxon>
        <taxon>Agaricomycotina</taxon>
        <taxon>Agaricomycetes</taxon>
        <taxon>Russulales</taxon>
        <taxon>Auriscalpiaceae</taxon>
        <taxon>Artomyces</taxon>
    </lineage>
</organism>
<comment type="caution">
    <text evidence="1">The sequence shown here is derived from an EMBL/GenBank/DDBJ whole genome shotgun (WGS) entry which is preliminary data.</text>
</comment>
<gene>
    <name evidence="1" type="ORF">BV25DRAFT_323034</name>
</gene>
<reference evidence="1" key="1">
    <citation type="submission" date="2021-03" db="EMBL/GenBank/DDBJ databases">
        <authorList>
            <consortium name="DOE Joint Genome Institute"/>
            <person name="Ahrendt S."/>
            <person name="Looney B.P."/>
            <person name="Miyauchi S."/>
            <person name="Morin E."/>
            <person name="Drula E."/>
            <person name="Courty P.E."/>
            <person name="Chicoki N."/>
            <person name="Fauchery L."/>
            <person name="Kohler A."/>
            <person name="Kuo A."/>
            <person name="Labutti K."/>
            <person name="Pangilinan J."/>
            <person name="Lipzen A."/>
            <person name="Riley R."/>
            <person name="Andreopoulos W."/>
            <person name="He G."/>
            <person name="Johnson J."/>
            <person name="Barry K.W."/>
            <person name="Grigoriev I.V."/>
            <person name="Nagy L."/>
            <person name="Hibbett D."/>
            <person name="Henrissat B."/>
            <person name="Matheny P.B."/>
            <person name="Labbe J."/>
            <person name="Martin F."/>
        </authorList>
    </citation>
    <scope>NUCLEOTIDE SEQUENCE</scope>
    <source>
        <strain evidence="1">HHB10654</strain>
    </source>
</reference>
<accession>A0ACB8SEJ7</accession>
<proteinExistence type="predicted"/>